<gene>
    <name evidence="2" type="ORF">PPRIM_AZ9-3.1.T0090453</name>
</gene>
<evidence type="ECO:0000256" key="1">
    <source>
        <dbReference type="SAM" id="Coils"/>
    </source>
</evidence>
<keyword evidence="1" id="KW-0175">Coiled coil</keyword>
<keyword evidence="3" id="KW-1185">Reference proteome</keyword>
<accession>A0A8S1JZB1</accession>
<evidence type="ECO:0000313" key="2">
    <source>
        <dbReference type="EMBL" id="CAD8045506.1"/>
    </source>
</evidence>
<proteinExistence type="predicted"/>
<name>A0A8S1JZB1_PARPR</name>
<reference evidence="2" key="1">
    <citation type="submission" date="2021-01" db="EMBL/GenBank/DDBJ databases">
        <authorList>
            <consortium name="Genoscope - CEA"/>
            <person name="William W."/>
        </authorList>
    </citation>
    <scope>NUCLEOTIDE SEQUENCE</scope>
</reference>
<organism evidence="2 3">
    <name type="scientific">Paramecium primaurelia</name>
    <dbReference type="NCBI Taxonomy" id="5886"/>
    <lineage>
        <taxon>Eukaryota</taxon>
        <taxon>Sar</taxon>
        <taxon>Alveolata</taxon>
        <taxon>Ciliophora</taxon>
        <taxon>Intramacronucleata</taxon>
        <taxon>Oligohymenophorea</taxon>
        <taxon>Peniculida</taxon>
        <taxon>Parameciidae</taxon>
        <taxon>Paramecium</taxon>
    </lineage>
</organism>
<evidence type="ECO:0000313" key="3">
    <source>
        <dbReference type="Proteomes" id="UP000688137"/>
    </source>
</evidence>
<dbReference type="GO" id="GO:0060271">
    <property type="term" value="P:cilium assembly"/>
    <property type="evidence" value="ECO:0007669"/>
    <property type="project" value="TreeGrafter"/>
</dbReference>
<dbReference type="PANTHER" id="PTHR35970">
    <property type="entry name" value="SODIUM CHANNEL AND CLATHRIN LINKER 1"/>
    <property type="match status" value="1"/>
</dbReference>
<dbReference type="PANTHER" id="PTHR35970:SF1">
    <property type="entry name" value="SODIUM CHANNEL AND CLATHRIN LINKER 1"/>
    <property type="match status" value="1"/>
</dbReference>
<dbReference type="AlphaFoldDB" id="A0A8S1JZB1"/>
<dbReference type="OMA" id="QLRNDQM"/>
<feature type="coiled-coil region" evidence="1">
    <location>
        <begin position="89"/>
        <end position="648"/>
    </location>
</feature>
<dbReference type="Proteomes" id="UP000688137">
    <property type="component" value="Unassembled WGS sequence"/>
</dbReference>
<dbReference type="EMBL" id="CAJJDM010000006">
    <property type="protein sequence ID" value="CAD8045506.1"/>
    <property type="molecule type" value="Genomic_DNA"/>
</dbReference>
<protein>
    <submittedName>
        <fullName evidence="2">Uncharacterized protein</fullName>
    </submittedName>
</protein>
<dbReference type="InterPro" id="IPR038911">
    <property type="entry name" value="SCLT1"/>
</dbReference>
<sequence>MQRHPMSMVQPKQTEAELLNQINQLKSELSFQVNANGKLSKELNECLKRLGITRVDVIHQDINHQTDLSYLAPLFIVYEDHIKNYDVILQKLMDDLAAMDARIQMVNDDNTFLRKQLQEKNEQFLRLYQQGGGSANNIKNVFNELEKEDLEERIRLLNEENSIYVNKLKQYESQIQDLQLRNDQMFRNEQQYLNQLQDLKQLNQNLEIGSDDLKIKLDILENKFQNQTQLVAITEEEKTEYIQRFSKSENENKVLKHQNQNLKQEIVNLQNKGQLSQTELSKELEEMHKKERELFDKQVHNEREIDQLRDENRALKRELDQCKSNLEQTIKMMDNYENKISILLKKEENYKILTKQLKEERENAVMEKDRYQLKEQQFDQTLQNQMSKHREEIMNIKENFDKQSDSLKNRYKIIIEQREDEIHRLNEEANQITTLNDRLTKEIKSLKIEITRMENGLKSDIETNYQQTDDLQRQISELTEKNTLLEQKLTDQEAEYSLAKQSHDSYVKTLTNNNADLKQNLEHTRSELTSRTQELSTQKGKINSLTRQCQNQLEELAKTKRHYESRLEQIQDDYTYKIKNLQLQMEDAINRERQSREKSVKLLQDYDKIEEKLKVEYNSRILELETTINNLKSMNHQLTLKLNEIRNVSYMNKVENSTLRKGQIN</sequence>
<comment type="caution">
    <text evidence="2">The sequence shown here is derived from an EMBL/GenBank/DDBJ whole genome shotgun (WGS) entry which is preliminary data.</text>
</comment>
<dbReference type="GO" id="GO:0005814">
    <property type="term" value="C:centriole"/>
    <property type="evidence" value="ECO:0007669"/>
    <property type="project" value="TreeGrafter"/>
</dbReference>